<dbReference type="InterPro" id="IPR050300">
    <property type="entry name" value="GDXG_lipolytic_enzyme"/>
</dbReference>
<protein>
    <recommendedName>
        <fullName evidence="5">Alpha/beta hydrolase fold-3 domain-containing protein</fullName>
    </recommendedName>
</protein>
<dbReference type="Gene3D" id="3.40.50.1820">
    <property type="entry name" value="alpha/beta hydrolase"/>
    <property type="match status" value="1"/>
</dbReference>
<keyword evidence="4" id="KW-0812">Transmembrane</keyword>
<keyword evidence="7" id="KW-1185">Reference proteome</keyword>
<dbReference type="PANTHER" id="PTHR48081">
    <property type="entry name" value="AB HYDROLASE SUPERFAMILY PROTEIN C4A8.06C"/>
    <property type="match status" value="1"/>
</dbReference>
<feature type="domain" description="Alpha/beta hydrolase fold-3" evidence="5">
    <location>
        <begin position="146"/>
        <end position="370"/>
    </location>
</feature>
<comment type="caution">
    <text evidence="6">The sequence shown here is derived from an EMBL/GenBank/DDBJ whole genome shotgun (WGS) entry which is preliminary data.</text>
</comment>
<dbReference type="EMBL" id="LKEB01000014">
    <property type="protein sequence ID" value="ROW14457.1"/>
    <property type="molecule type" value="Genomic_DNA"/>
</dbReference>
<feature type="active site" evidence="3">
    <location>
        <position position="226"/>
    </location>
</feature>
<keyword evidence="4" id="KW-1133">Transmembrane helix</keyword>
<evidence type="ECO:0000313" key="7">
    <source>
        <dbReference type="Proteomes" id="UP000285146"/>
    </source>
</evidence>
<comment type="similarity">
    <text evidence="1">Belongs to the 'GDXG' lipolytic enzyme family.</text>
</comment>
<dbReference type="PROSITE" id="PS01174">
    <property type="entry name" value="LIPASE_GDXG_SER"/>
    <property type="match status" value="1"/>
</dbReference>
<dbReference type="InterPro" id="IPR013094">
    <property type="entry name" value="AB_hydrolase_3"/>
</dbReference>
<organism evidence="6 7">
    <name type="scientific">Cytospora leucostoma</name>
    <dbReference type="NCBI Taxonomy" id="1230097"/>
    <lineage>
        <taxon>Eukaryota</taxon>
        <taxon>Fungi</taxon>
        <taxon>Dikarya</taxon>
        <taxon>Ascomycota</taxon>
        <taxon>Pezizomycotina</taxon>
        <taxon>Sordariomycetes</taxon>
        <taxon>Sordariomycetidae</taxon>
        <taxon>Diaporthales</taxon>
        <taxon>Cytosporaceae</taxon>
        <taxon>Cytospora</taxon>
    </lineage>
</organism>
<evidence type="ECO:0000256" key="4">
    <source>
        <dbReference type="SAM" id="Phobius"/>
    </source>
</evidence>
<dbReference type="Pfam" id="PF07859">
    <property type="entry name" value="Abhydrolase_3"/>
    <property type="match status" value="1"/>
</dbReference>
<reference evidence="6 7" key="1">
    <citation type="submission" date="2015-09" db="EMBL/GenBank/DDBJ databases">
        <title>Host preference determinants of Valsa canker pathogens revealed by comparative genomics.</title>
        <authorList>
            <person name="Yin Z."/>
            <person name="Huang L."/>
        </authorList>
    </citation>
    <scope>NUCLEOTIDE SEQUENCE [LARGE SCALE GENOMIC DNA]</scope>
    <source>
        <strain evidence="6 7">SXYLt</strain>
    </source>
</reference>
<dbReference type="AlphaFoldDB" id="A0A423XEH6"/>
<dbReference type="Proteomes" id="UP000285146">
    <property type="component" value="Unassembled WGS sequence"/>
</dbReference>
<dbReference type="InParanoid" id="A0A423XEH6"/>
<proteinExistence type="inferred from homology"/>
<evidence type="ECO:0000256" key="3">
    <source>
        <dbReference type="PROSITE-ProRule" id="PRU10038"/>
    </source>
</evidence>
<dbReference type="InterPro" id="IPR029058">
    <property type="entry name" value="AB_hydrolase_fold"/>
</dbReference>
<feature type="transmembrane region" description="Helical" evidence="4">
    <location>
        <begin position="31"/>
        <end position="52"/>
    </location>
</feature>
<evidence type="ECO:0000256" key="1">
    <source>
        <dbReference type="ARBA" id="ARBA00010515"/>
    </source>
</evidence>
<dbReference type="STRING" id="1230097.A0A423XEH6"/>
<dbReference type="FunCoup" id="A0A423XEH6">
    <property type="interactions" value="19"/>
</dbReference>
<dbReference type="GO" id="GO:0016787">
    <property type="term" value="F:hydrolase activity"/>
    <property type="evidence" value="ECO:0007669"/>
    <property type="project" value="UniProtKB-KW"/>
</dbReference>
<evidence type="ECO:0000259" key="5">
    <source>
        <dbReference type="Pfam" id="PF07859"/>
    </source>
</evidence>
<sequence length="402" mass="45181">MLLGPVSYLDCIIFCIFLAPQLILKVGWFETLAVALQALPFLLFKLPVAFVYERYLLNDKQKPEFLLQASPFEDVVVRCVRYAFANIPPRVCRIFFNKEVALPWMRWRMLRHGYLRSPIYWREYRDTSITGIWAVTDPTRKPDIIVYYAHGGGFSMGSTYFYLEFLLSWLSLLRSSGYNNPAVFGIDYTLVPDSSFPTQLDEMVAGYAHVLGVAGDPSIVCIAGDSAGGTLVLSLLLHLARPQSVRNGRPLPGNSVHLEKPGMAVLISPWTNLQSPLHRNNSSDYLDTPALHRYAAQYAGSANWVADPLASPGDCKDLGWWREATPSEGFFITYSKPEVFAPEIERLVRRLEKAGTLVSSHGEVAGVHAWPVARLFLSHTEEQRIEGLVKIVSEISSRIQIK</sequence>
<evidence type="ECO:0000313" key="6">
    <source>
        <dbReference type="EMBL" id="ROW14457.1"/>
    </source>
</evidence>
<feature type="transmembrane region" description="Helical" evidence="4">
    <location>
        <begin position="6"/>
        <end position="24"/>
    </location>
</feature>
<accession>A0A423XEH6</accession>
<dbReference type="OrthoDB" id="408631at2759"/>
<keyword evidence="4" id="KW-0472">Membrane</keyword>
<dbReference type="InterPro" id="IPR033140">
    <property type="entry name" value="Lipase_GDXG_put_SER_AS"/>
</dbReference>
<gene>
    <name evidence="6" type="ORF">VPNG_03885</name>
</gene>
<keyword evidence="2" id="KW-0378">Hydrolase</keyword>
<dbReference type="SUPFAM" id="SSF53474">
    <property type="entry name" value="alpha/beta-Hydrolases"/>
    <property type="match status" value="1"/>
</dbReference>
<evidence type="ECO:0000256" key="2">
    <source>
        <dbReference type="ARBA" id="ARBA00022801"/>
    </source>
</evidence>
<name>A0A423XEH6_9PEZI</name>
<dbReference type="PANTHER" id="PTHR48081:SF2">
    <property type="entry name" value="ALPHA_BETA-HYDROLASE"/>
    <property type="match status" value="1"/>
</dbReference>